<dbReference type="NCBIfam" id="TIGR00369">
    <property type="entry name" value="unchar_dom_1"/>
    <property type="match status" value="1"/>
</dbReference>
<keyword evidence="5" id="KW-1185">Reference proteome</keyword>
<evidence type="ECO:0000313" key="5">
    <source>
        <dbReference type="Proteomes" id="UP001191082"/>
    </source>
</evidence>
<name>A0ABY2XCX0_9RHOB</name>
<keyword evidence="2" id="KW-0378">Hydrolase</keyword>
<feature type="domain" description="Thioesterase" evidence="3">
    <location>
        <begin position="47"/>
        <end position="122"/>
    </location>
</feature>
<dbReference type="SUPFAM" id="SSF54637">
    <property type="entry name" value="Thioesterase/thiol ester dehydrase-isomerase"/>
    <property type="match status" value="1"/>
</dbReference>
<evidence type="ECO:0000256" key="1">
    <source>
        <dbReference type="ARBA" id="ARBA00008324"/>
    </source>
</evidence>
<comment type="similarity">
    <text evidence="1">Belongs to the thioesterase PaaI family.</text>
</comment>
<dbReference type="PANTHER" id="PTHR21660:SF1">
    <property type="entry name" value="ACYL-COENZYME A THIOESTERASE 13"/>
    <property type="match status" value="1"/>
</dbReference>
<dbReference type="Proteomes" id="UP001191082">
    <property type="component" value="Unassembled WGS sequence"/>
</dbReference>
<dbReference type="CDD" id="cd03443">
    <property type="entry name" value="PaaI_thioesterase"/>
    <property type="match status" value="1"/>
</dbReference>
<dbReference type="InterPro" id="IPR006683">
    <property type="entry name" value="Thioestr_dom"/>
</dbReference>
<proteinExistence type="inferred from homology"/>
<reference evidence="4 5" key="1">
    <citation type="submission" date="2019-05" db="EMBL/GenBank/DDBJ databases">
        <title>Marivita sp. nov. isolated from sea sediment.</title>
        <authorList>
            <person name="Kim W."/>
        </authorList>
    </citation>
    <scope>NUCLEOTIDE SEQUENCE [LARGE SCALE GENOMIC DNA]</scope>
    <source>
        <strain evidence="4 5">CAU 1492</strain>
    </source>
</reference>
<comment type="caution">
    <text evidence="4">The sequence shown here is derived from an EMBL/GenBank/DDBJ whole genome shotgun (WGS) entry which is preliminary data.</text>
</comment>
<evidence type="ECO:0000313" key="4">
    <source>
        <dbReference type="EMBL" id="TMV14859.1"/>
    </source>
</evidence>
<dbReference type="EMBL" id="VCPC01000001">
    <property type="protein sequence ID" value="TMV14859.1"/>
    <property type="molecule type" value="Genomic_DNA"/>
</dbReference>
<evidence type="ECO:0000256" key="2">
    <source>
        <dbReference type="ARBA" id="ARBA00022801"/>
    </source>
</evidence>
<organism evidence="4 5">
    <name type="scientific">Arenibacterium halophilum</name>
    <dbReference type="NCBI Taxonomy" id="2583821"/>
    <lineage>
        <taxon>Bacteria</taxon>
        <taxon>Pseudomonadati</taxon>
        <taxon>Pseudomonadota</taxon>
        <taxon>Alphaproteobacteria</taxon>
        <taxon>Rhodobacterales</taxon>
        <taxon>Paracoccaceae</taxon>
        <taxon>Arenibacterium</taxon>
    </lineage>
</organism>
<dbReference type="InterPro" id="IPR029069">
    <property type="entry name" value="HotDog_dom_sf"/>
</dbReference>
<dbReference type="RefSeq" id="WP_138862212.1">
    <property type="nucleotide sequence ID" value="NZ_VCPC01000001.1"/>
</dbReference>
<dbReference type="Gene3D" id="3.10.129.10">
    <property type="entry name" value="Hotdog Thioesterase"/>
    <property type="match status" value="1"/>
</dbReference>
<dbReference type="InterPro" id="IPR003736">
    <property type="entry name" value="PAAI_dom"/>
</dbReference>
<dbReference type="InterPro" id="IPR039298">
    <property type="entry name" value="ACOT13"/>
</dbReference>
<dbReference type="PANTHER" id="PTHR21660">
    <property type="entry name" value="THIOESTERASE SUPERFAMILY MEMBER-RELATED"/>
    <property type="match status" value="1"/>
</dbReference>
<protein>
    <submittedName>
        <fullName evidence="4">PaaI family thioesterase</fullName>
    </submittedName>
</protein>
<evidence type="ECO:0000259" key="3">
    <source>
        <dbReference type="Pfam" id="PF03061"/>
    </source>
</evidence>
<sequence length="134" mass="14271">MTPAQLQDILDQNFAEWVRALDMRVISANPDLTVVDMQNGPALRRVGGIVSGQALAALADTAMVLAAIANAGEMRLFATTDLHTQFLRPGVAPVIRCNARIIRAGKALVFVRADMTDGEDGKPVATAMASFYAT</sequence>
<dbReference type="Pfam" id="PF03061">
    <property type="entry name" value="4HBT"/>
    <property type="match status" value="1"/>
</dbReference>
<gene>
    <name evidence="4" type="ORF">FGK64_02455</name>
</gene>
<accession>A0ABY2XCX0</accession>